<reference evidence="2 3" key="1">
    <citation type="submission" date="2023-11" db="EMBL/GenBank/DDBJ databases">
        <title>Unpublished Manusciprt.</title>
        <authorList>
            <person name="Saticioglu I.B."/>
            <person name="Ay H."/>
            <person name="Ajmi N."/>
            <person name="Altun S."/>
            <person name="Duman M."/>
        </authorList>
    </citation>
    <scope>NUCLEOTIDE SEQUENCE [LARGE SCALE GENOMIC DNA]</scope>
    <source>
        <strain evidence="2 3">Fl-318</strain>
    </source>
</reference>
<evidence type="ECO:0000313" key="2">
    <source>
        <dbReference type="EMBL" id="MDX6191299.1"/>
    </source>
</evidence>
<feature type="region of interest" description="Disordered" evidence="1">
    <location>
        <begin position="1"/>
        <end position="26"/>
    </location>
</feature>
<feature type="compositionally biased region" description="Basic and acidic residues" evidence="1">
    <location>
        <begin position="45"/>
        <end position="64"/>
    </location>
</feature>
<evidence type="ECO:0000256" key="1">
    <source>
        <dbReference type="SAM" id="MobiDB-lite"/>
    </source>
</evidence>
<dbReference type="EMBL" id="JAWXVI010000009">
    <property type="protein sequence ID" value="MDX6191299.1"/>
    <property type="molecule type" value="Genomic_DNA"/>
</dbReference>
<name>A0ABU4RFB8_9FLAO</name>
<feature type="region of interest" description="Disordered" evidence="1">
    <location>
        <begin position="42"/>
        <end position="64"/>
    </location>
</feature>
<feature type="compositionally biased region" description="Basic and acidic residues" evidence="1">
    <location>
        <begin position="1"/>
        <end position="10"/>
    </location>
</feature>
<gene>
    <name evidence="2" type="ORF">SGQ83_18235</name>
</gene>
<protein>
    <submittedName>
        <fullName evidence="2">Uncharacterized protein</fullName>
    </submittedName>
</protein>
<dbReference type="RefSeq" id="WP_230002837.1">
    <property type="nucleotide sequence ID" value="NZ_CP087134.1"/>
</dbReference>
<proteinExistence type="predicted"/>
<evidence type="ECO:0000313" key="3">
    <source>
        <dbReference type="Proteomes" id="UP001273350"/>
    </source>
</evidence>
<dbReference type="Proteomes" id="UP001273350">
    <property type="component" value="Unassembled WGS sequence"/>
</dbReference>
<accession>A0ABU4RFB8</accession>
<keyword evidence="3" id="KW-1185">Reference proteome</keyword>
<organism evidence="2 3">
    <name type="scientific">Flavobacterium cupriresistens</name>
    <dbReference type="NCBI Taxonomy" id="2893885"/>
    <lineage>
        <taxon>Bacteria</taxon>
        <taxon>Pseudomonadati</taxon>
        <taxon>Bacteroidota</taxon>
        <taxon>Flavobacteriia</taxon>
        <taxon>Flavobacteriales</taxon>
        <taxon>Flavobacteriaceae</taxon>
        <taxon>Flavobacterium</taxon>
    </lineage>
</organism>
<comment type="caution">
    <text evidence="2">The sequence shown here is derived from an EMBL/GenBank/DDBJ whole genome shotgun (WGS) entry which is preliminary data.</text>
</comment>
<sequence>MDYTPKDLGETPRPPDMSAFKNPLAQPSQGNIFIDSFTISPLSPTEKKESLSEAIKKESRDSAI</sequence>